<feature type="domain" description="BTB" evidence="1">
    <location>
        <begin position="1"/>
        <end position="60"/>
    </location>
</feature>
<evidence type="ECO:0000259" key="1">
    <source>
        <dbReference type="PROSITE" id="PS50097"/>
    </source>
</evidence>
<dbReference type="WBParaSite" id="PSU_v2.g3794.t1">
    <property type="protein sequence ID" value="PSU_v2.g3794.t1"/>
    <property type="gene ID" value="PSU_v2.g3794"/>
</dbReference>
<evidence type="ECO:0000313" key="3">
    <source>
        <dbReference type="WBParaSite" id="PSU_v2.g3794.t1"/>
    </source>
</evidence>
<dbReference type="CDD" id="cd18186">
    <property type="entry name" value="BTB_POZ_ZBTB_KLHL-like"/>
    <property type="match status" value="1"/>
</dbReference>
<reference evidence="3" key="1">
    <citation type="submission" date="2022-11" db="UniProtKB">
        <authorList>
            <consortium name="WormBaseParasite"/>
        </authorList>
    </citation>
    <scope>IDENTIFICATION</scope>
</reference>
<dbReference type="Gene3D" id="3.30.710.10">
    <property type="entry name" value="Potassium Channel Kv1.1, Chain A"/>
    <property type="match status" value="1"/>
</dbReference>
<name>A0A914Z0J2_9BILA</name>
<dbReference type="Pfam" id="PF00651">
    <property type="entry name" value="BTB"/>
    <property type="match status" value="1"/>
</dbReference>
<accession>A0A914Z0J2</accession>
<dbReference type="InterPro" id="IPR011333">
    <property type="entry name" value="SKP1/BTB/POZ_sf"/>
</dbReference>
<evidence type="ECO:0000313" key="2">
    <source>
        <dbReference type="Proteomes" id="UP000887577"/>
    </source>
</evidence>
<protein>
    <submittedName>
        <fullName evidence="3">BTB domain-containing protein</fullName>
    </submittedName>
</protein>
<dbReference type="Proteomes" id="UP000887577">
    <property type="component" value="Unplaced"/>
</dbReference>
<dbReference type="AlphaFoldDB" id="A0A914Z0J2"/>
<dbReference type="SUPFAM" id="SSF54695">
    <property type="entry name" value="POZ domain"/>
    <property type="match status" value="1"/>
</dbReference>
<dbReference type="InterPro" id="IPR000210">
    <property type="entry name" value="BTB/POZ_dom"/>
</dbReference>
<sequence>MECNNKKIKVHKIVLALHSPVFAAMFKPPMKEAAENKVEITDFSFEIVEKIVQILYDRNLVPDFTINEFLKIFFEICCKIFDCNAYGRVCFVKI</sequence>
<proteinExistence type="predicted"/>
<keyword evidence="2" id="KW-1185">Reference proteome</keyword>
<organism evidence="2 3">
    <name type="scientific">Panagrolaimus superbus</name>
    <dbReference type="NCBI Taxonomy" id="310955"/>
    <lineage>
        <taxon>Eukaryota</taxon>
        <taxon>Metazoa</taxon>
        <taxon>Ecdysozoa</taxon>
        <taxon>Nematoda</taxon>
        <taxon>Chromadorea</taxon>
        <taxon>Rhabditida</taxon>
        <taxon>Tylenchina</taxon>
        <taxon>Panagrolaimomorpha</taxon>
        <taxon>Panagrolaimoidea</taxon>
        <taxon>Panagrolaimidae</taxon>
        <taxon>Panagrolaimus</taxon>
    </lineage>
</organism>
<dbReference type="PANTHER" id="PTHR24413">
    <property type="entry name" value="SPECKLE-TYPE POZ PROTEIN"/>
    <property type="match status" value="1"/>
</dbReference>
<dbReference type="SMART" id="SM00225">
    <property type="entry name" value="BTB"/>
    <property type="match status" value="1"/>
</dbReference>
<dbReference type="PROSITE" id="PS50097">
    <property type="entry name" value="BTB"/>
    <property type="match status" value="1"/>
</dbReference>